<name>A0A060IA36_RHIET</name>
<protein>
    <submittedName>
        <fullName evidence="2">Uncharacterized protein</fullName>
    </submittedName>
</protein>
<geneLocation type="plasmid" evidence="2 3">
    <name>pRetIE4771d</name>
</geneLocation>
<proteinExistence type="predicted"/>
<dbReference type="RefSeq" id="WP_051649953.1">
    <property type="nucleotide sequence ID" value="NZ_CP006990.1"/>
</dbReference>
<evidence type="ECO:0000313" key="3">
    <source>
        <dbReference type="Proteomes" id="UP000027180"/>
    </source>
</evidence>
<evidence type="ECO:0000256" key="1">
    <source>
        <dbReference type="SAM" id="Phobius"/>
    </source>
</evidence>
<reference evidence="2 3" key="1">
    <citation type="submission" date="2013-12" db="EMBL/GenBank/DDBJ databases">
        <title>Complete genome sequence of Rhizobium etli bv. mimosae IE4771.</title>
        <authorList>
            <person name="Bustos P."/>
            <person name="Santamaria R.I."/>
            <person name="Lozano L."/>
            <person name="Ormeno-Orrillo E."/>
            <person name="Rogel M.A."/>
            <person name="Romero D."/>
            <person name="Cevallos M.A."/>
            <person name="Martinez-Romero E."/>
            <person name="Gonzalez V."/>
        </authorList>
    </citation>
    <scope>NUCLEOTIDE SEQUENCE [LARGE SCALE GENOMIC DNA]</scope>
    <source>
        <strain evidence="2 3">IE4771</strain>
        <plasmid evidence="3">Plasmid pRetIE4771d</plasmid>
    </source>
</reference>
<dbReference type="EMBL" id="CP006990">
    <property type="protein sequence ID" value="AIC30627.1"/>
    <property type="molecule type" value="Genomic_DNA"/>
</dbReference>
<accession>A0A060IA36</accession>
<sequence length="65" mass="6881">MNTARQSALLLGWLTLARWIAGGLAAGRENAELVHRQRAAEYLTFGLSAAGFISAVSTAAIPVIR</sequence>
<organism evidence="2 3">
    <name type="scientific">Rhizobium etli bv. mimosae str. IE4771</name>
    <dbReference type="NCBI Taxonomy" id="1432050"/>
    <lineage>
        <taxon>Bacteria</taxon>
        <taxon>Pseudomonadati</taxon>
        <taxon>Pseudomonadota</taxon>
        <taxon>Alphaproteobacteria</taxon>
        <taxon>Hyphomicrobiales</taxon>
        <taxon>Rhizobiaceae</taxon>
        <taxon>Rhizobium/Agrobacterium group</taxon>
        <taxon>Rhizobium</taxon>
    </lineage>
</organism>
<dbReference type="OrthoDB" id="8403171at2"/>
<dbReference type="Proteomes" id="UP000027180">
    <property type="component" value="Plasmid pRetIE4771d"/>
</dbReference>
<keyword evidence="1" id="KW-0812">Transmembrane</keyword>
<keyword evidence="2" id="KW-0614">Plasmid</keyword>
<feature type="transmembrane region" description="Helical" evidence="1">
    <location>
        <begin position="41"/>
        <end position="64"/>
    </location>
</feature>
<dbReference type="KEGG" id="rei:IE4771_PD00072"/>
<keyword evidence="1" id="KW-0472">Membrane</keyword>
<dbReference type="AlphaFoldDB" id="A0A060IA36"/>
<dbReference type="HOGENOM" id="CLU_203280_0_0_5"/>
<keyword evidence="1" id="KW-1133">Transmembrane helix</keyword>
<gene>
    <name evidence="2" type="ORF">IE4771_PD00072</name>
</gene>
<evidence type="ECO:0000313" key="2">
    <source>
        <dbReference type="EMBL" id="AIC30627.1"/>
    </source>
</evidence>